<keyword evidence="3" id="KW-1185">Reference proteome</keyword>
<dbReference type="OrthoDB" id="4412570at2"/>
<gene>
    <name evidence="2" type="ORF">C6V83_17150</name>
</gene>
<organism evidence="2 3">
    <name type="scientific">Gordonia iterans</name>
    <dbReference type="NCBI Taxonomy" id="1004901"/>
    <lineage>
        <taxon>Bacteria</taxon>
        <taxon>Bacillati</taxon>
        <taxon>Actinomycetota</taxon>
        <taxon>Actinomycetes</taxon>
        <taxon>Mycobacteriales</taxon>
        <taxon>Gordoniaceae</taxon>
        <taxon>Gordonia</taxon>
    </lineage>
</organism>
<feature type="region of interest" description="Disordered" evidence="1">
    <location>
        <begin position="15"/>
        <end position="61"/>
    </location>
</feature>
<name>A0A2S0KKZ9_9ACTN</name>
<reference evidence="2 3" key="1">
    <citation type="submission" date="2018-03" db="EMBL/GenBank/DDBJ databases">
        <title>Characteristics and genome of n-alkane degrading marine bacteria Gordonia iterans isolated from crude oil contaminated in Tae-an, South Korea.</title>
        <authorList>
            <person name="Lee S.-S."/>
            <person name="Kim H."/>
        </authorList>
    </citation>
    <scope>NUCLEOTIDE SEQUENCE [LARGE SCALE GENOMIC DNA]</scope>
    <source>
        <strain evidence="2 3">Co17</strain>
    </source>
</reference>
<dbReference type="AlphaFoldDB" id="A0A2S0KKZ9"/>
<protein>
    <submittedName>
        <fullName evidence="2">DUF2599 domain-containing protein</fullName>
    </submittedName>
</protein>
<proteinExistence type="predicted"/>
<evidence type="ECO:0000313" key="3">
    <source>
        <dbReference type="Proteomes" id="UP000239814"/>
    </source>
</evidence>
<dbReference type="InterPro" id="IPR019719">
    <property type="entry name" value="DUF2599"/>
</dbReference>
<feature type="compositionally biased region" description="Low complexity" evidence="1">
    <location>
        <begin position="23"/>
        <end position="52"/>
    </location>
</feature>
<evidence type="ECO:0000256" key="1">
    <source>
        <dbReference type="SAM" id="MobiDB-lite"/>
    </source>
</evidence>
<dbReference type="Proteomes" id="UP000239814">
    <property type="component" value="Chromosome"/>
</dbReference>
<dbReference type="EMBL" id="CP027433">
    <property type="protein sequence ID" value="AVM02343.1"/>
    <property type="molecule type" value="Genomic_DNA"/>
</dbReference>
<sequence length="162" mass="17104">MAGLLAVAVALAGCGGGPSDTGAAPDSVAVSAPSSRSSESARQSSDSARQSSGVETPVSLPPPYIERAEWAQTQVGPSLQIYPTRAGRRVSGHGAAEAAWREVLTLRPDADTPGMRAQFDCHWRFARIVDPEKTSWNLEPGRPVVSEEEMIASRCNPGFAEE</sequence>
<accession>A0A2S0KKZ9</accession>
<evidence type="ECO:0000313" key="2">
    <source>
        <dbReference type="EMBL" id="AVM02343.1"/>
    </source>
</evidence>
<dbReference type="KEGG" id="git:C6V83_17150"/>
<dbReference type="Pfam" id="PF10783">
    <property type="entry name" value="DUF2599"/>
    <property type="match status" value="1"/>
</dbReference>